<gene>
    <name evidence="8" type="ORF">ACFO5R_20660</name>
</gene>
<dbReference type="GO" id="GO:0016746">
    <property type="term" value="F:acyltransferase activity"/>
    <property type="evidence" value="ECO:0007669"/>
    <property type="project" value="UniProtKB-KW"/>
</dbReference>
<keyword evidence="5 6" id="KW-0472">Membrane</keyword>
<name>A0ABD5PV74_9EURY</name>
<evidence type="ECO:0000256" key="3">
    <source>
        <dbReference type="ARBA" id="ARBA00022692"/>
    </source>
</evidence>
<feature type="transmembrane region" description="Helical" evidence="6">
    <location>
        <begin position="12"/>
        <end position="31"/>
    </location>
</feature>
<evidence type="ECO:0000256" key="5">
    <source>
        <dbReference type="ARBA" id="ARBA00023136"/>
    </source>
</evidence>
<dbReference type="GO" id="GO:0005886">
    <property type="term" value="C:plasma membrane"/>
    <property type="evidence" value="ECO:0007669"/>
    <property type="project" value="UniProtKB-SubCell"/>
</dbReference>
<dbReference type="InterPro" id="IPR002656">
    <property type="entry name" value="Acyl_transf_3_dom"/>
</dbReference>
<accession>A0ABD5PV74</accession>
<evidence type="ECO:0000313" key="9">
    <source>
        <dbReference type="Proteomes" id="UP001595898"/>
    </source>
</evidence>
<feature type="transmembrane region" description="Helical" evidence="6">
    <location>
        <begin position="162"/>
        <end position="184"/>
    </location>
</feature>
<keyword evidence="3 6" id="KW-0812">Transmembrane</keyword>
<dbReference type="PANTHER" id="PTHR40074:SF2">
    <property type="entry name" value="O-ACETYLTRANSFERASE WECH"/>
    <property type="match status" value="1"/>
</dbReference>
<feature type="domain" description="Acyltransferase 3" evidence="7">
    <location>
        <begin position="5"/>
        <end position="342"/>
    </location>
</feature>
<feature type="transmembrane region" description="Helical" evidence="6">
    <location>
        <begin position="287"/>
        <end position="306"/>
    </location>
</feature>
<evidence type="ECO:0000313" key="8">
    <source>
        <dbReference type="EMBL" id="MFC4544345.1"/>
    </source>
</evidence>
<organism evidence="8 9">
    <name type="scientific">Halosolutus amylolyticus</name>
    <dbReference type="NCBI Taxonomy" id="2932267"/>
    <lineage>
        <taxon>Archaea</taxon>
        <taxon>Methanobacteriati</taxon>
        <taxon>Methanobacteriota</taxon>
        <taxon>Stenosarchaea group</taxon>
        <taxon>Halobacteria</taxon>
        <taxon>Halobacteriales</taxon>
        <taxon>Natrialbaceae</taxon>
        <taxon>Halosolutus</taxon>
    </lineage>
</organism>
<dbReference type="Pfam" id="PF01757">
    <property type="entry name" value="Acyl_transf_3"/>
    <property type="match status" value="1"/>
</dbReference>
<protein>
    <submittedName>
        <fullName evidence="8">Acyltransferase</fullName>
    </submittedName>
</protein>
<feature type="transmembrane region" description="Helical" evidence="6">
    <location>
        <begin position="326"/>
        <end position="345"/>
    </location>
</feature>
<keyword evidence="9" id="KW-1185">Reference proteome</keyword>
<dbReference type="EMBL" id="JBHSFA010000011">
    <property type="protein sequence ID" value="MFC4544345.1"/>
    <property type="molecule type" value="Genomic_DNA"/>
</dbReference>
<evidence type="ECO:0000259" key="7">
    <source>
        <dbReference type="Pfam" id="PF01757"/>
    </source>
</evidence>
<evidence type="ECO:0000256" key="1">
    <source>
        <dbReference type="ARBA" id="ARBA00004651"/>
    </source>
</evidence>
<feature type="transmembrane region" description="Helical" evidence="6">
    <location>
        <begin position="81"/>
        <end position="100"/>
    </location>
</feature>
<dbReference type="RefSeq" id="WP_265339233.1">
    <property type="nucleotide sequence ID" value="NZ_JALIQP010000003.1"/>
</dbReference>
<evidence type="ECO:0000256" key="4">
    <source>
        <dbReference type="ARBA" id="ARBA00022989"/>
    </source>
</evidence>
<sequence length="370" mass="40795">MSDRIHSVDSMRIIAMAFVVMIHTDPFRGLGVYGNMVNFTIDSTARFAVPFFFVTSGYLFARKTADRDPTAYLVKQATTIASLYAFGLALAAPVFLAGTVTRDGGENSDLVGSSLSELVRFLSPLELLYYGNSVSVILWFLPALAFSLTLVYCFVRADKTAYVVPVSLCFHAIGLLGASYTMFVDVPFEVRDALFFGFFYTSLGYYVGSRDWRPKPDRSGVYLGATALFAALHVGERYVLGYVIAGETFANGVYTASYTIGTALVSISLFAFLLSRPALGKGTPVPTWGRYAVGIYVTHPTVLFLLERTEEILHAMGYEIGTTLLWHLALTPATFFGALLVYVAARKSGVIRERRIRLPRLRSDRSHDPN</sequence>
<feature type="transmembrane region" description="Helical" evidence="6">
    <location>
        <begin position="136"/>
        <end position="155"/>
    </location>
</feature>
<feature type="transmembrane region" description="Helical" evidence="6">
    <location>
        <begin position="190"/>
        <end position="208"/>
    </location>
</feature>
<feature type="transmembrane region" description="Helical" evidence="6">
    <location>
        <begin position="256"/>
        <end position="275"/>
    </location>
</feature>
<keyword evidence="2" id="KW-1003">Cell membrane</keyword>
<keyword evidence="8" id="KW-0012">Acyltransferase</keyword>
<feature type="transmembrane region" description="Helical" evidence="6">
    <location>
        <begin position="220"/>
        <end position="244"/>
    </location>
</feature>
<dbReference type="Proteomes" id="UP001595898">
    <property type="component" value="Unassembled WGS sequence"/>
</dbReference>
<comment type="subcellular location">
    <subcellularLocation>
        <location evidence="1">Cell membrane</location>
        <topology evidence="1">Multi-pass membrane protein</topology>
    </subcellularLocation>
</comment>
<dbReference type="AlphaFoldDB" id="A0ABD5PV74"/>
<keyword evidence="8" id="KW-0808">Transferase</keyword>
<keyword evidence="4 6" id="KW-1133">Transmembrane helix</keyword>
<evidence type="ECO:0000256" key="6">
    <source>
        <dbReference type="SAM" id="Phobius"/>
    </source>
</evidence>
<comment type="caution">
    <text evidence="8">The sequence shown here is derived from an EMBL/GenBank/DDBJ whole genome shotgun (WGS) entry which is preliminary data.</text>
</comment>
<evidence type="ECO:0000256" key="2">
    <source>
        <dbReference type="ARBA" id="ARBA00022475"/>
    </source>
</evidence>
<reference evidence="8 9" key="1">
    <citation type="journal article" date="2019" name="Int. J. Syst. Evol. Microbiol.">
        <title>The Global Catalogue of Microorganisms (GCM) 10K type strain sequencing project: providing services to taxonomists for standard genome sequencing and annotation.</title>
        <authorList>
            <consortium name="The Broad Institute Genomics Platform"/>
            <consortium name="The Broad Institute Genome Sequencing Center for Infectious Disease"/>
            <person name="Wu L."/>
            <person name="Ma J."/>
        </authorList>
    </citation>
    <scope>NUCLEOTIDE SEQUENCE [LARGE SCALE GENOMIC DNA]</scope>
    <source>
        <strain evidence="8 9">WLHS5</strain>
    </source>
</reference>
<feature type="transmembrane region" description="Helical" evidence="6">
    <location>
        <begin position="43"/>
        <end position="61"/>
    </location>
</feature>
<proteinExistence type="predicted"/>
<dbReference type="PANTHER" id="PTHR40074">
    <property type="entry name" value="O-ACETYLTRANSFERASE WECH"/>
    <property type="match status" value="1"/>
</dbReference>